<evidence type="ECO:0000313" key="4">
    <source>
        <dbReference type="EnsemblProtists" id="PYU1_T012621"/>
    </source>
</evidence>
<keyword evidence="2" id="KW-0433">Leucine-rich repeat</keyword>
<dbReference type="STRING" id="431595.K3X5X2"/>
<protein>
    <submittedName>
        <fullName evidence="4">Uncharacterized protein</fullName>
    </submittedName>
</protein>
<name>K3X5X2_GLOUD</name>
<keyword evidence="5" id="KW-1185">Reference proteome</keyword>
<dbReference type="HOGENOM" id="CLU_017147_4_1_1"/>
<dbReference type="InterPro" id="IPR027038">
    <property type="entry name" value="RanGap"/>
</dbReference>
<dbReference type="GO" id="GO:0031267">
    <property type="term" value="F:small GTPase binding"/>
    <property type="evidence" value="ECO:0007669"/>
    <property type="project" value="TreeGrafter"/>
</dbReference>
<accession>K3X5X2</accession>
<dbReference type="GO" id="GO:0005829">
    <property type="term" value="C:cytosol"/>
    <property type="evidence" value="ECO:0007669"/>
    <property type="project" value="TreeGrafter"/>
</dbReference>
<organism evidence="4 5">
    <name type="scientific">Globisporangium ultimum (strain ATCC 200006 / CBS 805.95 / DAOM BR144)</name>
    <name type="common">Pythium ultimum</name>
    <dbReference type="NCBI Taxonomy" id="431595"/>
    <lineage>
        <taxon>Eukaryota</taxon>
        <taxon>Sar</taxon>
        <taxon>Stramenopiles</taxon>
        <taxon>Oomycota</taxon>
        <taxon>Peronosporomycetes</taxon>
        <taxon>Pythiales</taxon>
        <taxon>Pythiaceae</taxon>
        <taxon>Globisporangium</taxon>
    </lineage>
</organism>
<dbReference type="EnsemblProtists" id="PYU1_T012621">
    <property type="protein sequence ID" value="PYU1_T012621"/>
    <property type="gene ID" value="PYU1_G012595"/>
</dbReference>
<dbReference type="GO" id="GO:0005096">
    <property type="term" value="F:GTPase activator activity"/>
    <property type="evidence" value="ECO:0007669"/>
    <property type="project" value="UniProtKB-KW"/>
</dbReference>
<reference evidence="5" key="2">
    <citation type="submission" date="2010-04" db="EMBL/GenBank/DDBJ databases">
        <authorList>
            <person name="Buell R."/>
            <person name="Hamilton J."/>
            <person name="Hostetler J."/>
        </authorList>
    </citation>
    <scope>NUCLEOTIDE SEQUENCE [LARGE SCALE GENOMIC DNA]</scope>
    <source>
        <strain evidence="5">DAOM:BR144</strain>
    </source>
</reference>
<dbReference type="OMA" id="HTEMSTA"/>
<dbReference type="AlphaFoldDB" id="K3X5X2"/>
<reference evidence="5" key="1">
    <citation type="journal article" date="2010" name="Genome Biol.">
        <title>Genome sequence of the necrotrophic plant pathogen Pythium ultimum reveals original pathogenicity mechanisms and effector repertoire.</title>
        <authorList>
            <person name="Levesque C.A."/>
            <person name="Brouwer H."/>
            <person name="Cano L."/>
            <person name="Hamilton J.P."/>
            <person name="Holt C."/>
            <person name="Huitema E."/>
            <person name="Raffaele S."/>
            <person name="Robideau G.P."/>
            <person name="Thines M."/>
            <person name="Win J."/>
            <person name="Zerillo M.M."/>
            <person name="Beakes G.W."/>
            <person name="Boore J.L."/>
            <person name="Busam D."/>
            <person name="Dumas B."/>
            <person name="Ferriera S."/>
            <person name="Fuerstenberg S.I."/>
            <person name="Gachon C.M."/>
            <person name="Gaulin E."/>
            <person name="Govers F."/>
            <person name="Grenville-Briggs L."/>
            <person name="Horner N."/>
            <person name="Hostetler J."/>
            <person name="Jiang R.H."/>
            <person name="Johnson J."/>
            <person name="Krajaejun T."/>
            <person name="Lin H."/>
            <person name="Meijer H.J."/>
            <person name="Moore B."/>
            <person name="Morris P."/>
            <person name="Phuntmart V."/>
            <person name="Puiu D."/>
            <person name="Shetty J."/>
            <person name="Stajich J.E."/>
            <person name="Tripathy S."/>
            <person name="Wawra S."/>
            <person name="van West P."/>
            <person name="Whitty B.R."/>
            <person name="Coutinho P.M."/>
            <person name="Henrissat B."/>
            <person name="Martin F."/>
            <person name="Thomas P.D."/>
            <person name="Tyler B.M."/>
            <person name="De Vries R.P."/>
            <person name="Kamoun S."/>
            <person name="Yandell M."/>
            <person name="Tisserat N."/>
            <person name="Buell C.R."/>
        </authorList>
    </citation>
    <scope>NUCLEOTIDE SEQUENCE</scope>
    <source>
        <strain evidence="5">DAOM:BR144</strain>
    </source>
</reference>
<dbReference type="SUPFAM" id="SSF52047">
    <property type="entry name" value="RNI-like"/>
    <property type="match status" value="2"/>
</dbReference>
<reference evidence="4" key="3">
    <citation type="submission" date="2015-02" db="UniProtKB">
        <authorList>
            <consortium name="EnsemblProtists"/>
        </authorList>
    </citation>
    <scope>IDENTIFICATION</scope>
    <source>
        <strain evidence="4">DAOM BR144</strain>
    </source>
</reference>
<dbReference type="eggNOG" id="KOG4308">
    <property type="taxonomic scope" value="Eukaryota"/>
</dbReference>
<dbReference type="PANTHER" id="PTHR24113:SF12">
    <property type="entry name" value="RAN GTPASE-ACTIVATING PROTEIN 1"/>
    <property type="match status" value="1"/>
</dbReference>
<dbReference type="Proteomes" id="UP000019132">
    <property type="component" value="Unassembled WGS sequence"/>
</dbReference>
<evidence type="ECO:0000256" key="3">
    <source>
        <dbReference type="ARBA" id="ARBA00022737"/>
    </source>
</evidence>
<dbReference type="InterPro" id="IPR001611">
    <property type="entry name" value="Leu-rich_rpt"/>
</dbReference>
<dbReference type="PANTHER" id="PTHR24113">
    <property type="entry name" value="RAN GTPASE-ACTIVATING PROTEIN 1"/>
    <property type="match status" value="1"/>
</dbReference>
<evidence type="ECO:0000256" key="1">
    <source>
        <dbReference type="ARBA" id="ARBA00022468"/>
    </source>
</evidence>
<dbReference type="SMART" id="SM00368">
    <property type="entry name" value="LRR_RI"/>
    <property type="match status" value="9"/>
</dbReference>
<dbReference type="Pfam" id="PF13516">
    <property type="entry name" value="LRR_6"/>
    <property type="match status" value="6"/>
</dbReference>
<sequence length="457" mass="49630">GNYLDSTLLPKVVPDPDEEATGYTAINSKERPAQIDLRGCLVDHTAMARLSHGLSSNCFVKILSLSGNQLHDSEMSLLADALVHNGCLTELNLSYNCIATLGSTLLATALSGNAYLRVLDLMHNRIGHDGIHPWFGKTLSTNHALKELKLTHNAIGDRKANELLAALAPKVVSEEELLKTQIRHRRHTEMSTAVNVVGTPALPKAALLPDPLNTTITTLLLGNTGISDDASEHLAHVLETNHTLTYLDVASNAFTTLGHVTIAHGLKCNDSLRHLNYSDNRMQEHAGVHLIHALQHHRTIQTALFQDCFSGSDVAAAIAVMARNTKTLHTLDLLIDRVHTQSHCALEPPGVVDFYKSLHDNYTIQHLEMTCTGIKSDQAVALLAKSVEHNAALAFLNLSYNEITLRGCKALRDAVAVHGARIFLSLEGNSGEKRALGVTITGGFRPARPPIPHTHLE</sequence>
<evidence type="ECO:0000313" key="5">
    <source>
        <dbReference type="Proteomes" id="UP000019132"/>
    </source>
</evidence>
<dbReference type="GO" id="GO:0006913">
    <property type="term" value="P:nucleocytoplasmic transport"/>
    <property type="evidence" value="ECO:0007669"/>
    <property type="project" value="TreeGrafter"/>
</dbReference>
<dbReference type="VEuPathDB" id="FungiDB:PYU1_G012595"/>
<keyword evidence="1" id="KW-0343">GTPase activation</keyword>
<dbReference type="GO" id="GO:0048471">
    <property type="term" value="C:perinuclear region of cytoplasm"/>
    <property type="evidence" value="ECO:0007669"/>
    <property type="project" value="TreeGrafter"/>
</dbReference>
<evidence type="ECO:0000256" key="2">
    <source>
        <dbReference type="ARBA" id="ARBA00022614"/>
    </source>
</evidence>
<keyword evidence="3" id="KW-0677">Repeat</keyword>
<dbReference type="Gene3D" id="3.80.10.10">
    <property type="entry name" value="Ribonuclease Inhibitor"/>
    <property type="match status" value="3"/>
</dbReference>
<proteinExistence type="predicted"/>
<dbReference type="GO" id="GO:0005634">
    <property type="term" value="C:nucleus"/>
    <property type="evidence" value="ECO:0007669"/>
    <property type="project" value="TreeGrafter"/>
</dbReference>
<dbReference type="InParanoid" id="K3X5X2"/>
<dbReference type="InterPro" id="IPR032675">
    <property type="entry name" value="LRR_dom_sf"/>
</dbReference>
<dbReference type="EMBL" id="GL376612">
    <property type="status" value="NOT_ANNOTATED_CDS"/>
    <property type="molecule type" value="Genomic_DNA"/>
</dbReference>